<dbReference type="PROSITE" id="PS50110">
    <property type="entry name" value="RESPONSE_REGULATORY"/>
    <property type="match status" value="1"/>
</dbReference>
<name>A0ABT3L9H8_9CYAN</name>
<feature type="region of interest" description="Disordered" evidence="8">
    <location>
        <begin position="139"/>
        <end position="180"/>
    </location>
</feature>
<evidence type="ECO:0000256" key="4">
    <source>
        <dbReference type="ARBA" id="ARBA00048267"/>
    </source>
</evidence>
<keyword evidence="3 5" id="KW-0378">Hydrolase</keyword>
<evidence type="ECO:0000256" key="6">
    <source>
        <dbReference type="PROSITE-ProRule" id="PRU00050"/>
    </source>
</evidence>
<evidence type="ECO:0000256" key="1">
    <source>
        <dbReference type="ARBA" id="ARBA00022490"/>
    </source>
</evidence>
<evidence type="ECO:0000256" key="3">
    <source>
        <dbReference type="ARBA" id="ARBA00022801"/>
    </source>
</evidence>
<comment type="domain">
    <text evidence="5">Contains a C-terminal catalytic domain, and an N-terminal region which modulates catalytic activity.</text>
</comment>
<dbReference type="Proteomes" id="UP001526426">
    <property type="component" value="Unassembled WGS sequence"/>
</dbReference>
<keyword evidence="11" id="KW-0808">Transferase</keyword>
<sequence length="373" mass="40334">MAIKVLIVEDSPIARSILKRMLDSAPNIEVVGMAETGIQGLELLDKLQPDVICTDLHMPRMNGLEFTMEVMATKPRPILVISASVQEEDTQNVFELLDAGAVDIFPKPRAGGTTEYEAVKQQLINKIQVLSGVRVFTRRRRGDHPPLSSPPIPPPPPTPPPLLRSLEPPTPPLIQTPPPIRRYSALNKPKILTVGASTGGPQALRTVLGSLPSHFPAPVICVQHISEGFLQGLLDWLGHHCHLPIQIAQEGETPRAGVIYFPKEQVHLEFDSVGRFRYSGATRVGGHRPSVTVTFQAVAQVYRAASVGVLLTGMGRDGADGMLAIHQAGGYTIAQNEQSCVVFGMPKEAIALGAAREVLSIEAIPLTLMKVFV</sequence>
<proteinExistence type="inferred from homology"/>
<dbReference type="GO" id="GO:0032259">
    <property type="term" value="P:methylation"/>
    <property type="evidence" value="ECO:0007669"/>
    <property type="project" value="UniProtKB-KW"/>
</dbReference>
<dbReference type="Gene3D" id="3.40.50.2300">
    <property type="match status" value="1"/>
</dbReference>
<organism evidence="11 12">
    <name type="scientific">Spirulina subsalsa FACHB-351</name>
    <dbReference type="NCBI Taxonomy" id="234711"/>
    <lineage>
        <taxon>Bacteria</taxon>
        <taxon>Bacillati</taxon>
        <taxon>Cyanobacteriota</taxon>
        <taxon>Cyanophyceae</taxon>
        <taxon>Spirulinales</taxon>
        <taxon>Spirulinaceae</taxon>
        <taxon>Spirulina</taxon>
    </lineage>
</organism>
<dbReference type="SMART" id="SM00448">
    <property type="entry name" value="REC"/>
    <property type="match status" value="1"/>
</dbReference>
<keyword evidence="12" id="KW-1185">Reference proteome</keyword>
<dbReference type="RefSeq" id="WP_265265669.1">
    <property type="nucleotide sequence ID" value="NZ_JAIHOM010000090.1"/>
</dbReference>
<dbReference type="NCBIfam" id="NF001965">
    <property type="entry name" value="PRK00742.1"/>
    <property type="match status" value="1"/>
</dbReference>
<feature type="active site" evidence="5 6">
    <location>
        <position position="197"/>
    </location>
</feature>
<dbReference type="PIRSF" id="PIRSF000876">
    <property type="entry name" value="RR_chemtxs_CheB"/>
    <property type="match status" value="1"/>
</dbReference>
<reference evidence="11 12" key="1">
    <citation type="submission" date="2021-08" db="EMBL/GenBank/DDBJ databases">
        <title>Draft genome sequence of Spirulina subsalsa with high tolerance to salinity and hype-accumulation of phycocyanin.</title>
        <authorList>
            <person name="Pei H."/>
            <person name="Jiang L."/>
        </authorList>
    </citation>
    <scope>NUCLEOTIDE SEQUENCE [LARGE SCALE GENOMIC DNA]</scope>
    <source>
        <strain evidence="11 12">FACHB-351</strain>
    </source>
</reference>
<dbReference type="EC" id="3.1.1.61" evidence="5"/>
<gene>
    <name evidence="5 11" type="primary">cheB</name>
    <name evidence="11" type="ORF">K4A83_16180</name>
</gene>
<comment type="caution">
    <text evidence="11">The sequence shown here is derived from an EMBL/GenBank/DDBJ whole genome shotgun (WGS) entry which is preliminary data.</text>
</comment>
<feature type="domain" description="Response regulatory" evidence="9">
    <location>
        <begin position="4"/>
        <end position="122"/>
    </location>
</feature>
<dbReference type="CDD" id="cd17541">
    <property type="entry name" value="REC_CheB-like"/>
    <property type="match status" value="1"/>
</dbReference>
<dbReference type="PANTHER" id="PTHR42872:SF6">
    <property type="entry name" value="PROTEIN-GLUTAMATE METHYLESTERASE_PROTEIN-GLUTAMINE GLUTAMINASE"/>
    <property type="match status" value="1"/>
</dbReference>
<dbReference type="InterPro" id="IPR011006">
    <property type="entry name" value="CheY-like_superfamily"/>
</dbReference>
<dbReference type="Pfam" id="PF01339">
    <property type="entry name" value="CheB_methylest"/>
    <property type="match status" value="1"/>
</dbReference>
<comment type="function">
    <text evidence="5">Involved in chemotaxis. Part of a chemotaxis signal transduction system that modulates chemotaxis in response to various stimuli. Catalyzes the demethylation of specific methylglutamate residues introduced into the chemoreceptors (methyl-accepting chemotaxis proteins or MCP) by CheR. Also mediates the irreversible deamidation of specific glutamine residues to glutamic acid.</text>
</comment>
<dbReference type="PROSITE" id="PS50122">
    <property type="entry name" value="CHEB"/>
    <property type="match status" value="1"/>
</dbReference>
<feature type="modified residue" description="4-aspartylphosphate" evidence="5 7">
    <location>
        <position position="55"/>
    </location>
</feature>
<dbReference type="Gene3D" id="3.40.50.180">
    <property type="entry name" value="Methylesterase CheB, C-terminal domain"/>
    <property type="match status" value="1"/>
</dbReference>
<dbReference type="InterPro" id="IPR001789">
    <property type="entry name" value="Sig_transdc_resp-reg_receiver"/>
</dbReference>
<comment type="subcellular location">
    <subcellularLocation>
        <location evidence="5">Cytoplasm</location>
    </subcellularLocation>
</comment>
<evidence type="ECO:0000256" key="8">
    <source>
        <dbReference type="SAM" id="MobiDB-lite"/>
    </source>
</evidence>
<dbReference type="InterPro" id="IPR000673">
    <property type="entry name" value="Sig_transdc_resp-reg_Me-estase"/>
</dbReference>
<dbReference type="GO" id="GO:0008168">
    <property type="term" value="F:methyltransferase activity"/>
    <property type="evidence" value="ECO:0007669"/>
    <property type="project" value="UniProtKB-KW"/>
</dbReference>
<comment type="catalytic activity">
    <reaction evidence="5">
        <text>L-glutaminyl-[protein] + H2O = L-glutamyl-[protein] + NH4(+)</text>
        <dbReference type="Rhea" id="RHEA:16441"/>
        <dbReference type="Rhea" id="RHEA-COMP:10207"/>
        <dbReference type="Rhea" id="RHEA-COMP:10208"/>
        <dbReference type="ChEBI" id="CHEBI:15377"/>
        <dbReference type="ChEBI" id="CHEBI:28938"/>
        <dbReference type="ChEBI" id="CHEBI:29973"/>
        <dbReference type="ChEBI" id="CHEBI:30011"/>
        <dbReference type="EC" id="3.5.1.44"/>
    </reaction>
</comment>
<dbReference type="SUPFAM" id="SSF52738">
    <property type="entry name" value="Methylesterase CheB, C-terminal domain"/>
    <property type="match status" value="1"/>
</dbReference>
<dbReference type="Pfam" id="PF00072">
    <property type="entry name" value="Response_reg"/>
    <property type="match status" value="1"/>
</dbReference>
<comment type="catalytic activity">
    <reaction evidence="4 5">
        <text>[protein]-L-glutamate 5-O-methyl ester + H2O = L-glutamyl-[protein] + methanol + H(+)</text>
        <dbReference type="Rhea" id="RHEA:23236"/>
        <dbReference type="Rhea" id="RHEA-COMP:10208"/>
        <dbReference type="Rhea" id="RHEA-COMP:10311"/>
        <dbReference type="ChEBI" id="CHEBI:15377"/>
        <dbReference type="ChEBI" id="CHEBI:15378"/>
        <dbReference type="ChEBI" id="CHEBI:17790"/>
        <dbReference type="ChEBI" id="CHEBI:29973"/>
        <dbReference type="ChEBI" id="CHEBI:82795"/>
        <dbReference type="EC" id="3.1.1.61"/>
    </reaction>
</comment>
<dbReference type="CDD" id="cd16432">
    <property type="entry name" value="CheB_Rec"/>
    <property type="match status" value="1"/>
</dbReference>
<keyword evidence="11" id="KW-0489">Methyltransferase</keyword>
<accession>A0ABT3L9H8</accession>
<evidence type="ECO:0000259" key="9">
    <source>
        <dbReference type="PROSITE" id="PS50110"/>
    </source>
</evidence>
<dbReference type="GO" id="GO:0008984">
    <property type="term" value="F:protein-glutamate methylesterase activity"/>
    <property type="evidence" value="ECO:0007669"/>
    <property type="project" value="UniProtKB-EC"/>
</dbReference>
<dbReference type="EC" id="3.5.1.44" evidence="5"/>
<protein>
    <recommendedName>
        <fullName evidence="5">Protein-glutamate methylesterase/protein-glutamine glutaminase</fullName>
        <ecNumber evidence="5">3.1.1.61</ecNumber>
        <ecNumber evidence="5">3.5.1.44</ecNumber>
    </recommendedName>
</protein>
<keyword evidence="1 5" id="KW-0963">Cytoplasm</keyword>
<comment type="PTM">
    <text evidence="5">Phosphorylated by CheA. Phosphorylation of the N-terminal regulatory domain activates the methylesterase activity.</text>
</comment>
<feature type="active site" evidence="5 6">
    <location>
        <position position="317"/>
    </location>
</feature>
<dbReference type="InterPro" id="IPR035909">
    <property type="entry name" value="CheB_C"/>
</dbReference>
<dbReference type="SUPFAM" id="SSF52172">
    <property type="entry name" value="CheY-like"/>
    <property type="match status" value="1"/>
</dbReference>
<dbReference type="NCBIfam" id="NF009206">
    <property type="entry name" value="PRK12555.1"/>
    <property type="match status" value="1"/>
</dbReference>
<keyword evidence="2 5" id="KW-0145">Chemotaxis</keyword>
<feature type="domain" description="CheB-type methylesterase" evidence="10">
    <location>
        <begin position="185"/>
        <end position="373"/>
    </location>
</feature>
<evidence type="ECO:0000256" key="5">
    <source>
        <dbReference type="HAMAP-Rule" id="MF_00099"/>
    </source>
</evidence>
<dbReference type="EMBL" id="JAIHOM010000090">
    <property type="protein sequence ID" value="MCW6037797.1"/>
    <property type="molecule type" value="Genomic_DNA"/>
</dbReference>
<evidence type="ECO:0000313" key="11">
    <source>
        <dbReference type="EMBL" id="MCW6037797.1"/>
    </source>
</evidence>
<feature type="compositionally biased region" description="Pro residues" evidence="8">
    <location>
        <begin position="147"/>
        <end position="180"/>
    </location>
</feature>
<evidence type="ECO:0000259" key="10">
    <source>
        <dbReference type="PROSITE" id="PS50122"/>
    </source>
</evidence>
<evidence type="ECO:0000256" key="7">
    <source>
        <dbReference type="PROSITE-ProRule" id="PRU00169"/>
    </source>
</evidence>
<keyword evidence="5 7" id="KW-0597">Phosphoprotein</keyword>
<dbReference type="InterPro" id="IPR008248">
    <property type="entry name" value="CheB-like"/>
</dbReference>
<feature type="active site" evidence="5 6">
    <location>
        <position position="224"/>
    </location>
</feature>
<dbReference type="HAMAP" id="MF_00099">
    <property type="entry name" value="CheB_chemtxs"/>
    <property type="match status" value="1"/>
</dbReference>
<evidence type="ECO:0000256" key="2">
    <source>
        <dbReference type="ARBA" id="ARBA00022500"/>
    </source>
</evidence>
<evidence type="ECO:0000313" key="12">
    <source>
        <dbReference type="Proteomes" id="UP001526426"/>
    </source>
</evidence>
<dbReference type="PANTHER" id="PTHR42872">
    <property type="entry name" value="PROTEIN-GLUTAMATE METHYLESTERASE/PROTEIN-GLUTAMINE GLUTAMINASE"/>
    <property type="match status" value="1"/>
</dbReference>
<comment type="similarity">
    <text evidence="5">Belongs to the CheB family.</text>
</comment>